<dbReference type="AlphaFoldDB" id="A0A5C6RNQ1"/>
<evidence type="ECO:0000256" key="2">
    <source>
        <dbReference type="SAM" id="SignalP"/>
    </source>
</evidence>
<dbReference type="RefSeq" id="WP_147102061.1">
    <property type="nucleotide sequence ID" value="NZ_VOOS01000006.1"/>
</dbReference>
<evidence type="ECO:0000313" key="4">
    <source>
        <dbReference type="Proteomes" id="UP000321721"/>
    </source>
</evidence>
<organism evidence="3 4">
    <name type="scientific">Vicingus serpentipes</name>
    <dbReference type="NCBI Taxonomy" id="1926625"/>
    <lineage>
        <taxon>Bacteria</taxon>
        <taxon>Pseudomonadati</taxon>
        <taxon>Bacteroidota</taxon>
        <taxon>Flavobacteriia</taxon>
        <taxon>Flavobacteriales</taxon>
        <taxon>Vicingaceae</taxon>
        <taxon>Vicingus</taxon>
    </lineage>
</organism>
<sequence>MSKIFTFLIVILSFQIAYSDCTSNGTGGGQWDDASSWSCSPESAPPTNPSCPTTITILATDSIYIDSQTDLVSCGPITIVVYGQVQFKNGVKLKLADGSSFELKPDATIYPGSGGGSSNYLEIGGNEVWTAADGAKEGPLTYTSGGVLPIRLVSFEANTNDDKVDLKWITAAEVNNDFFTIEKSKDAKSWEVLNAVSGAGNSNVFIEYFDSDYSPFKGVSYYRLKQTDFDGNYSYSDIVPVKYVKNYKDGSISLFPNPVRRGEEVKISFDDIFEEKILVVLRDAKGQEFFSKVILNIEDGVLTAIPIDYSLNSGVYLVTASSENQMYSQKLLVK</sequence>
<dbReference type="OrthoDB" id="1467916at2"/>
<feature type="chain" id="PRO_5022733823" evidence="2">
    <location>
        <begin position="20"/>
        <end position="334"/>
    </location>
</feature>
<evidence type="ECO:0000313" key="3">
    <source>
        <dbReference type="EMBL" id="TXB64038.1"/>
    </source>
</evidence>
<dbReference type="EMBL" id="VOOS01000006">
    <property type="protein sequence ID" value="TXB64038.1"/>
    <property type="molecule type" value="Genomic_DNA"/>
</dbReference>
<keyword evidence="1 2" id="KW-0732">Signal</keyword>
<feature type="signal peptide" evidence="2">
    <location>
        <begin position="1"/>
        <end position="19"/>
    </location>
</feature>
<protein>
    <submittedName>
        <fullName evidence="3">T9SS type A sorting domain-containing protein</fullName>
    </submittedName>
</protein>
<gene>
    <name evidence="3" type="ORF">FRY74_12360</name>
</gene>
<accession>A0A5C6RNQ1</accession>
<comment type="caution">
    <text evidence="3">The sequence shown here is derived from an EMBL/GenBank/DDBJ whole genome shotgun (WGS) entry which is preliminary data.</text>
</comment>
<proteinExistence type="predicted"/>
<keyword evidence="4" id="KW-1185">Reference proteome</keyword>
<reference evidence="3 4" key="1">
    <citation type="submission" date="2019-08" db="EMBL/GenBank/DDBJ databases">
        <title>Genome of Vicingus serpentipes NCIMB 15042.</title>
        <authorList>
            <person name="Bowman J.P."/>
        </authorList>
    </citation>
    <scope>NUCLEOTIDE SEQUENCE [LARGE SCALE GENOMIC DNA]</scope>
    <source>
        <strain evidence="3 4">NCIMB 15042</strain>
    </source>
</reference>
<evidence type="ECO:0000256" key="1">
    <source>
        <dbReference type="ARBA" id="ARBA00022729"/>
    </source>
</evidence>
<name>A0A5C6RNQ1_9FLAO</name>
<dbReference type="InterPro" id="IPR026444">
    <property type="entry name" value="Secre_tail"/>
</dbReference>
<dbReference type="Proteomes" id="UP000321721">
    <property type="component" value="Unassembled WGS sequence"/>
</dbReference>
<dbReference type="NCBIfam" id="TIGR04183">
    <property type="entry name" value="Por_Secre_tail"/>
    <property type="match status" value="1"/>
</dbReference>